<dbReference type="Pfam" id="PF01814">
    <property type="entry name" value="Hemerythrin"/>
    <property type="match status" value="1"/>
</dbReference>
<sequence length="343" mass="37558">MYQHLLVPIDGSALSDAMVEQAITFARSLNARVTFFHARPDFGASSDGALLEAMAPDAFSVAARGNSNGITSRAEAASFAAGVSASSLIKTSDHPERTILAAAKELGCDLIFMASHGHRGLKGVLHGSVTRKVLQDTTLPVLVAQVESNLRADDETRAIAVIKREHRSLAAVIRGLQHLIAEAHRVEAHPDFALLDAMLLYIERFPETLHHPKEDRYLFAALRERTEVCDAVLEELEHQHKLGASYLSDIHAALNLCKSGINGSIARLSVEVEKFAQMQWQHMKSEEEQVLPAARQYLLPSDWAAMAQAFEANKDPRFDADTDAAFKQLFSRLMNLAESAAQG</sequence>
<dbReference type="Gene3D" id="3.40.50.620">
    <property type="entry name" value="HUPs"/>
    <property type="match status" value="1"/>
</dbReference>
<dbReference type="EMBL" id="JMQN01000040">
    <property type="protein sequence ID" value="KEA63068.1"/>
    <property type="molecule type" value="Genomic_DNA"/>
</dbReference>
<dbReference type="InterPro" id="IPR014729">
    <property type="entry name" value="Rossmann-like_a/b/a_fold"/>
</dbReference>
<dbReference type="PATRIC" id="fig|1232683.4.peg.2543"/>
<dbReference type="AlphaFoldDB" id="A0A081FX13"/>
<feature type="domain" description="Hemerythrin-like" evidence="3">
    <location>
        <begin position="158"/>
        <end position="294"/>
    </location>
</feature>
<gene>
    <name evidence="4" type="ORF">ADIMK_2592</name>
</gene>
<dbReference type="RefSeq" id="WP_036188893.1">
    <property type="nucleotide sequence ID" value="NZ_JMQN01000040.1"/>
</dbReference>
<dbReference type="SUPFAM" id="SSF52402">
    <property type="entry name" value="Adenine nucleotide alpha hydrolases-like"/>
    <property type="match status" value="1"/>
</dbReference>
<proteinExistence type="inferred from homology"/>
<dbReference type="PRINTS" id="PR01438">
    <property type="entry name" value="UNVRSLSTRESS"/>
</dbReference>
<evidence type="ECO:0000259" key="2">
    <source>
        <dbReference type="Pfam" id="PF00582"/>
    </source>
</evidence>
<dbReference type="Gene3D" id="1.20.120.520">
    <property type="entry name" value="nmb1532 protein domain like"/>
    <property type="match status" value="1"/>
</dbReference>
<evidence type="ECO:0000313" key="4">
    <source>
        <dbReference type="EMBL" id="KEA63068.1"/>
    </source>
</evidence>
<evidence type="ECO:0000256" key="1">
    <source>
        <dbReference type="ARBA" id="ARBA00008791"/>
    </source>
</evidence>
<comment type="caution">
    <text evidence="4">The sequence shown here is derived from an EMBL/GenBank/DDBJ whole genome shotgun (WGS) entry which is preliminary data.</text>
</comment>
<dbReference type="eggNOG" id="COG0589">
    <property type="taxonomic scope" value="Bacteria"/>
</dbReference>
<dbReference type="InterPro" id="IPR006016">
    <property type="entry name" value="UspA"/>
</dbReference>
<dbReference type="PANTHER" id="PTHR46268">
    <property type="entry name" value="STRESS RESPONSE PROTEIN NHAX"/>
    <property type="match status" value="1"/>
</dbReference>
<dbReference type="CDD" id="cd00293">
    <property type="entry name" value="USP-like"/>
    <property type="match status" value="1"/>
</dbReference>
<dbReference type="InterPro" id="IPR006015">
    <property type="entry name" value="Universal_stress_UspA"/>
</dbReference>
<dbReference type="STRING" id="1232683.ADIMK_2592"/>
<dbReference type="PANTHER" id="PTHR46268:SF15">
    <property type="entry name" value="UNIVERSAL STRESS PROTEIN HP_0031"/>
    <property type="match status" value="1"/>
</dbReference>
<dbReference type="InterPro" id="IPR012312">
    <property type="entry name" value="Hemerythrin-like"/>
</dbReference>
<evidence type="ECO:0000259" key="3">
    <source>
        <dbReference type="Pfam" id="PF01814"/>
    </source>
</evidence>
<dbReference type="eggNOG" id="COG3945">
    <property type="taxonomic scope" value="Bacteria"/>
</dbReference>
<protein>
    <submittedName>
        <fullName evidence="4">Universal stress protein</fullName>
    </submittedName>
</protein>
<reference evidence="4 5" key="1">
    <citation type="submission" date="2014-04" db="EMBL/GenBank/DDBJ databases">
        <title>Marinobacterium kochiensis sp. nov., isolated from sediment sample collected from Kochi backwaters in Kerala, India.</title>
        <authorList>
            <person name="Singh A."/>
            <person name="Pinnaka A.K."/>
        </authorList>
    </citation>
    <scope>NUCLEOTIDE SEQUENCE [LARGE SCALE GENOMIC DNA]</scope>
    <source>
        <strain evidence="4 5">AK27</strain>
    </source>
</reference>
<dbReference type="CDD" id="cd12108">
    <property type="entry name" value="Hr-like"/>
    <property type="match status" value="1"/>
</dbReference>
<evidence type="ECO:0000313" key="5">
    <source>
        <dbReference type="Proteomes" id="UP000028252"/>
    </source>
</evidence>
<name>A0A081FX13_9GAMM</name>
<feature type="domain" description="UspA" evidence="2">
    <location>
        <begin position="1"/>
        <end position="144"/>
    </location>
</feature>
<keyword evidence="5" id="KW-1185">Reference proteome</keyword>
<accession>A0A081FX13</accession>
<comment type="similarity">
    <text evidence="1">Belongs to the universal stress protein A family.</text>
</comment>
<dbReference type="Pfam" id="PF00582">
    <property type="entry name" value="Usp"/>
    <property type="match status" value="1"/>
</dbReference>
<organism evidence="4 5">
    <name type="scientific">Marinobacterium lacunae</name>
    <dbReference type="NCBI Taxonomy" id="1232683"/>
    <lineage>
        <taxon>Bacteria</taxon>
        <taxon>Pseudomonadati</taxon>
        <taxon>Pseudomonadota</taxon>
        <taxon>Gammaproteobacteria</taxon>
        <taxon>Oceanospirillales</taxon>
        <taxon>Oceanospirillaceae</taxon>
        <taxon>Marinobacterium</taxon>
    </lineage>
</organism>
<dbReference type="Proteomes" id="UP000028252">
    <property type="component" value="Unassembled WGS sequence"/>
</dbReference>